<protein>
    <submittedName>
        <fullName evidence="1">Uncharacterized protein</fullName>
    </submittedName>
</protein>
<organism evidence="1">
    <name type="scientific">Campylobacter jejuni</name>
    <dbReference type="NCBI Taxonomy" id="197"/>
    <lineage>
        <taxon>Bacteria</taxon>
        <taxon>Pseudomonadati</taxon>
        <taxon>Campylobacterota</taxon>
        <taxon>Epsilonproteobacteria</taxon>
        <taxon>Campylobacterales</taxon>
        <taxon>Campylobacteraceae</taxon>
        <taxon>Campylobacter</taxon>
    </lineage>
</organism>
<evidence type="ECO:0000313" key="1">
    <source>
        <dbReference type="EMBL" id="EDP8036588.1"/>
    </source>
</evidence>
<reference evidence="1" key="1">
    <citation type="submission" date="2020-01" db="EMBL/GenBank/DDBJ databases">
        <authorList>
            <consortium name="GenomeTrakr network: Whole genome sequencing for foodborne pathogen traceback"/>
        </authorList>
    </citation>
    <scope>NUCLEOTIDE SEQUENCE</scope>
    <source>
        <strain evidence="1">CFSAN096326</strain>
    </source>
</reference>
<dbReference type="AlphaFoldDB" id="A0A6F9MWY9"/>
<gene>
    <name evidence="1" type="ORF">GRO02_05620</name>
</gene>
<proteinExistence type="predicted"/>
<name>A0A6F9MWY9_CAMJU</name>
<comment type="caution">
    <text evidence="1">The sequence shown here is derived from an EMBL/GenBank/DDBJ whole genome shotgun (WGS) entry which is preliminary data.</text>
</comment>
<accession>A0A6F9MWY9</accession>
<dbReference type="EMBL" id="AANOQJ010000006">
    <property type="protein sequence ID" value="EDP8036588.1"/>
    <property type="molecule type" value="Genomic_DNA"/>
</dbReference>
<sequence length="425" mass="50410">MEFKTLLNIKEKRLQECQELIKQLEKERNKRNIASSENIKEISLKLQTLIEKEILFFENLEYQKFKNNPQEFDDLEDEIYFYFDLYMINISKPELKKTEFKTKVEFKKYEERYEIRKDKKDFIKLSKSILQISKDLFQVAILAGFSVIIFILILHSLQTKTIPFLDSQKAVALAITGVLFGGIFSFFYIGIFSFSRELYKQYFKIPKIIPLIIYFASSIITFITLQKPNILLLISIAIVFIVANGALYFFGKKYRISSNNFEIFATQTMLIFMIYIAIAIVSIFIIIKSQEVNYYYLIFGCFIIFIFFSLQLYFKDFKSFKFFALINTIILFLSIIFLNKNITSYLKIGNFKAEEMILNKNKIIKNKLLDNNISFIENEEGLKVEDLYILSDAKDAYYIQSKKEENKRLKKPFLIDKKYVLDKDF</sequence>